<protein>
    <submittedName>
        <fullName evidence="2">Transcriptional regulator ovo</fullName>
    </submittedName>
</protein>
<accession>A0AAV4SJ02</accession>
<feature type="compositionally biased region" description="Basic and acidic residues" evidence="1">
    <location>
        <begin position="159"/>
        <end position="171"/>
    </location>
</feature>
<comment type="caution">
    <text evidence="2">The sequence shown here is derived from an EMBL/GenBank/DDBJ whole genome shotgun (WGS) entry which is preliminary data.</text>
</comment>
<dbReference type="Proteomes" id="UP001054945">
    <property type="component" value="Unassembled WGS sequence"/>
</dbReference>
<reference evidence="2 3" key="1">
    <citation type="submission" date="2021-06" db="EMBL/GenBank/DDBJ databases">
        <title>Caerostris extrusa draft genome.</title>
        <authorList>
            <person name="Kono N."/>
            <person name="Arakawa K."/>
        </authorList>
    </citation>
    <scope>NUCLEOTIDE SEQUENCE [LARGE SCALE GENOMIC DNA]</scope>
</reference>
<feature type="compositionally biased region" description="Basic and acidic residues" evidence="1">
    <location>
        <begin position="74"/>
        <end position="83"/>
    </location>
</feature>
<feature type="region of interest" description="Disordered" evidence="1">
    <location>
        <begin position="70"/>
        <end position="96"/>
    </location>
</feature>
<proteinExistence type="predicted"/>
<dbReference type="AlphaFoldDB" id="A0AAV4SJ02"/>
<feature type="region of interest" description="Disordered" evidence="1">
    <location>
        <begin position="157"/>
        <end position="191"/>
    </location>
</feature>
<sequence>MQIKFRYVKFRCIEVTFSKGNVNNDDKSSKNSEYGHRLVCQTAVTVNQSWPRTKCRPELHPRARWTETWQKQRTKVEGGRGEAETTPPISPCTVPVSSCNPSSPISNLHSYRPDLQSTIKPRDEVVIEEPTSSCTTPPLHSQPAYMAVPVIQSPSVQDRPLDYHVPRRPEYSDIEPEETLIQSKYRSTFKP</sequence>
<evidence type="ECO:0000256" key="1">
    <source>
        <dbReference type="SAM" id="MobiDB-lite"/>
    </source>
</evidence>
<keyword evidence="3" id="KW-1185">Reference proteome</keyword>
<evidence type="ECO:0000313" key="3">
    <source>
        <dbReference type="Proteomes" id="UP001054945"/>
    </source>
</evidence>
<gene>
    <name evidence="2" type="primary">ovo</name>
    <name evidence="2" type="ORF">CEXT_754871</name>
</gene>
<name>A0AAV4SJ02_CAEEX</name>
<evidence type="ECO:0000313" key="2">
    <source>
        <dbReference type="EMBL" id="GIY34393.1"/>
    </source>
</evidence>
<organism evidence="2 3">
    <name type="scientific">Caerostris extrusa</name>
    <name type="common">Bark spider</name>
    <name type="synonym">Caerostris bankana</name>
    <dbReference type="NCBI Taxonomy" id="172846"/>
    <lineage>
        <taxon>Eukaryota</taxon>
        <taxon>Metazoa</taxon>
        <taxon>Ecdysozoa</taxon>
        <taxon>Arthropoda</taxon>
        <taxon>Chelicerata</taxon>
        <taxon>Arachnida</taxon>
        <taxon>Araneae</taxon>
        <taxon>Araneomorphae</taxon>
        <taxon>Entelegynae</taxon>
        <taxon>Araneoidea</taxon>
        <taxon>Araneidae</taxon>
        <taxon>Caerostris</taxon>
    </lineage>
</organism>
<feature type="compositionally biased region" description="Polar residues" evidence="1">
    <location>
        <begin position="180"/>
        <end position="191"/>
    </location>
</feature>
<dbReference type="EMBL" id="BPLR01009760">
    <property type="protein sequence ID" value="GIY34393.1"/>
    <property type="molecule type" value="Genomic_DNA"/>
</dbReference>